<reference evidence="1 2" key="1">
    <citation type="submission" date="2020-02" db="EMBL/GenBank/DDBJ databases">
        <authorList>
            <person name="Ferguson B K."/>
        </authorList>
    </citation>
    <scope>NUCLEOTIDE SEQUENCE [LARGE SCALE GENOMIC DNA]</scope>
</reference>
<dbReference type="Proteomes" id="UP000479000">
    <property type="component" value="Unassembled WGS sequence"/>
</dbReference>
<accession>A0A6H5FUP2</accession>
<evidence type="ECO:0000313" key="1">
    <source>
        <dbReference type="EMBL" id="CAA9993360.1"/>
    </source>
</evidence>
<proteinExistence type="predicted"/>
<dbReference type="EMBL" id="CADCXU010000396">
    <property type="protein sequence ID" value="CAA9993360.1"/>
    <property type="molecule type" value="Genomic_DNA"/>
</dbReference>
<protein>
    <submittedName>
        <fullName evidence="1">Uncharacterized protein</fullName>
    </submittedName>
</protein>
<organism evidence="1 2">
    <name type="scientific">Nesidiocoris tenuis</name>
    <dbReference type="NCBI Taxonomy" id="355587"/>
    <lineage>
        <taxon>Eukaryota</taxon>
        <taxon>Metazoa</taxon>
        <taxon>Ecdysozoa</taxon>
        <taxon>Arthropoda</taxon>
        <taxon>Hexapoda</taxon>
        <taxon>Insecta</taxon>
        <taxon>Pterygota</taxon>
        <taxon>Neoptera</taxon>
        <taxon>Paraneoptera</taxon>
        <taxon>Hemiptera</taxon>
        <taxon>Heteroptera</taxon>
        <taxon>Panheteroptera</taxon>
        <taxon>Cimicomorpha</taxon>
        <taxon>Miridae</taxon>
        <taxon>Dicyphina</taxon>
        <taxon>Nesidiocoris</taxon>
    </lineage>
</organism>
<keyword evidence="2" id="KW-1185">Reference proteome</keyword>
<sequence>MEVKIATFLQHKKYPHILQAHVRQSLVTTQLVAVQHSSPSLCSSWPSSAVAAALVDRQGGSTALPSYLPVSPTLTRTTDTLPEERTRATAGIDFRSSGVMSGTSTLPTEAPDTMYIPLTDCLLRWGAGPPVDVIPA</sequence>
<gene>
    <name evidence="1" type="ORF">NTEN_LOCUS336</name>
</gene>
<dbReference type="AlphaFoldDB" id="A0A6H5FUP2"/>
<name>A0A6H5FUP2_9HEMI</name>
<evidence type="ECO:0000313" key="2">
    <source>
        <dbReference type="Proteomes" id="UP000479000"/>
    </source>
</evidence>